<dbReference type="InterPro" id="IPR014756">
    <property type="entry name" value="Ig_E-set"/>
</dbReference>
<feature type="non-terminal residue" evidence="4">
    <location>
        <position position="1"/>
    </location>
</feature>
<organism evidence="4">
    <name type="scientific">Arion vulgaris</name>
    <dbReference type="NCBI Taxonomy" id="1028688"/>
    <lineage>
        <taxon>Eukaryota</taxon>
        <taxon>Metazoa</taxon>
        <taxon>Spiralia</taxon>
        <taxon>Lophotrochozoa</taxon>
        <taxon>Mollusca</taxon>
        <taxon>Gastropoda</taxon>
        <taxon>Heterobranchia</taxon>
        <taxon>Euthyneura</taxon>
        <taxon>Panpulmonata</taxon>
        <taxon>Eupulmonata</taxon>
        <taxon>Stylommatophora</taxon>
        <taxon>Helicina</taxon>
        <taxon>Arionoidea</taxon>
        <taxon>Arionidae</taxon>
        <taxon>Arion</taxon>
    </lineage>
</organism>
<keyword evidence="1" id="KW-0732">Signal</keyword>
<keyword evidence="2" id="KW-1133">Transmembrane helix</keyword>
<gene>
    <name evidence="4" type="primary">ORF57572</name>
</gene>
<protein>
    <recommendedName>
        <fullName evidence="3">MD-2-related lipid-recognition domain-containing protein</fullName>
    </recommendedName>
</protein>
<feature type="transmembrane region" description="Helical" evidence="2">
    <location>
        <begin position="12"/>
        <end position="31"/>
    </location>
</feature>
<dbReference type="EMBL" id="HACG01019312">
    <property type="protein sequence ID" value="CEK66177.1"/>
    <property type="molecule type" value="Transcribed_RNA"/>
</dbReference>
<dbReference type="SUPFAM" id="SSF81296">
    <property type="entry name" value="E set domains"/>
    <property type="match status" value="1"/>
</dbReference>
<dbReference type="InterPro" id="IPR036846">
    <property type="entry name" value="GM2-AP_sf"/>
</dbReference>
<dbReference type="SMART" id="SM00737">
    <property type="entry name" value="ML"/>
    <property type="match status" value="1"/>
</dbReference>
<dbReference type="AlphaFoldDB" id="A0A0B6ZCK2"/>
<dbReference type="InterPro" id="IPR003172">
    <property type="entry name" value="ML_dom"/>
</dbReference>
<evidence type="ECO:0000256" key="2">
    <source>
        <dbReference type="SAM" id="Phobius"/>
    </source>
</evidence>
<accession>A0A0B6ZCK2</accession>
<sequence length="263" mass="30335">VLFRSGRWRILKLSFLILMAIVFTVTYLSYFRRQPPDVLLQINKFNGAGRVDFDAINFHEHNQKDNKKDGQNKVIFPEHGLKFGSHDRVKDGHDESNENVGIHFQQFDESFLKDGIVTDTGYWQRFITRNNFVAVGAVYNKCDVGRTQLGTVILEEDKEEGGIRTKTFFNVTLERTLFSGEFHLEIRYNGNQLYGNYWDLCDVESNYPPENRTFNCPVAPGKWSLQKVKHVPSYLPSGRYQAKAWAVDNSGNVIVCGFCDFQI</sequence>
<evidence type="ECO:0000259" key="3">
    <source>
        <dbReference type="SMART" id="SM00737"/>
    </source>
</evidence>
<evidence type="ECO:0000313" key="4">
    <source>
        <dbReference type="EMBL" id="CEK66177.1"/>
    </source>
</evidence>
<evidence type="ECO:0000256" key="1">
    <source>
        <dbReference type="ARBA" id="ARBA00022729"/>
    </source>
</evidence>
<keyword evidence="2" id="KW-0472">Membrane</keyword>
<feature type="domain" description="MD-2-related lipid-recognition" evidence="3">
    <location>
        <begin position="139"/>
        <end position="261"/>
    </location>
</feature>
<keyword evidence="2" id="KW-0812">Transmembrane</keyword>
<dbReference type="Gene3D" id="2.70.220.10">
    <property type="entry name" value="Ganglioside GM2 activator"/>
    <property type="match status" value="1"/>
</dbReference>
<proteinExistence type="predicted"/>
<name>A0A0B6ZCK2_9EUPU</name>
<dbReference type="Pfam" id="PF02221">
    <property type="entry name" value="E1_DerP2_DerF2"/>
    <property type="match status" value="1"/>
</dbReference>
<reference evidence="4" key="1">
    <citation type="submission" date="2014-12" db="EMBL/GenBank/DDBJ databases">
        <title>Insight into the proteome of Arion vulgaris.</title>
        <authorList>
            <person name="Aradska J."/>
            <person name="Bulat T."/>
            <person name="Smidak R."/>
            <person name="Sarate P."/>
            <person name="Gangsoo J."/>
            <person name="Sialana F."/>
            <person name="Bilban M."/>
            <person name="Lubec G."/>
        </authorList>
    </citation>
    <scope>NUCLEOTIDE SEQUENCE</scope>
    <source>
        <tissue evidence="4">Skin</tissue>
    </source>
</reference>